<keyword evidence="2" id="KW-1185">Reference proteome</keyword>
<accession>A0ACC2C4C1</accession>
<evidence type="ECO:0000313" key="2">
    <source>
        <dbReference type="Proteomes" id="UP001162992"/>
    </source>
</evidence>
<gene>
    <name evidence="1" type="ORF">O6H91_12G087200</name>
</gene>
<comment type="caution">
    <text evidence="1">The sequence shown here is derived from an EMBL/GenBank/DDBJ whole genome shotgun (WGS) entry which is preliminary data.</text>
</comment>
<protein>
    <submittedName>
        <fullName evidence="1">Uncharacterized protein</fullName>
    </submittedName>
</protein>
<sequence>MALSFLSNANQFRSPFALIPNCCTFSSTTSPPPPPLLHLYPYCHCHLHSSSSYISSYPFFFFKKTCSSAALFVPRKVQCGAGDGFEPHDPYPSASEDFELDNQRLHESLLTLSNSLSKLGAVLEEVVSAVALVAEAIHPKRERSETIKSNLSEVRKDGGGIPSHLVQRNALAHKLAYSLQQAFVQARIEGLGKPFEVAAEDFVDACLQACKGEIKMEELQLQLILADGALKGAFSLASKDPLDGHILDEENRIRLSWVRYVYKTVLEVEKNSGMQIHSNAQDMASFLEEKAEQLDPLDLFVKEVIDRAMKEGYNLERLKLEQKYAGEATSGALKALRQSNFIVLLALQKVKDSI</sequence>
<organism evidence="1 2">
    <name type="scientific">Diphasiastrum complanatum</name>
    <name type="common">Issler's clubmoss</name>
    <name type="synonym">Lycopodium complanatum</name>
    <dbReference type="NCBI Taxonomy" id="34168"/>
    <lineage>
        <taxon>Eukaryota</taxon>
        <taxon>Viridiplantae</taxon>
        <taxon>Streptophyta</taxon>
        <taxon>Embryophyta</taxon>
        <taxon>Tracheophyta</taxon>
        <taxon>Lycopodiopsida</taxon>
        <taxon>Lycopodiales</taxon>
        <taxon>Lycopodiaceae</taxon>
        <taxon>Lycopodioideae</taxon>
        <taxon>Diphasiastrum</taxon>
    </lineage>
</organism>
<dbReference type="Proteomes" id="UP001162992">
    <property type="component" value="Chromosome 12"/>
</dbReference>
<reference evidence="2" key="1">
    <citation type="journal article" date="2024" name="Proc. Natl. Acad. Sci. U.S.A.">
        <title>Extraordinary preservation of gene collinearity over three hundred million years revealed in homosporous lycophytes.</title>
        <authorList>
            <person name="Li C."/>
            <person name="Wickell D."/>
            <person name="Kuo L.Y."/>
            <person name="Chen X."/>
            <person name="Nie B."/>
            <person name="Liao X."/>
            <person name="Peng D."/>
            <person name="Ji J."/>
            <person name="Jenkins J."/>
            <person name="Williams M."/>
            <person name="Shu S."/>
            <person name="Plott C."/>
            <person name="Barry K."/>
            <person name="Rajasekar S."/>
            <person name="Grimwood J."/>
            <person name="Han X."/>
            <person name="Sun S."/>
            <person name="Hou Z."/>
            <person name="He W."/>
            <person name="Dai G."/>
            <person name="Sun C."/>
            <person name="Schmutz J."/>
            <person name="Leebens-Mack J.H."/>
            <person name="Li F.W."/>
            <person name="Wang L."/>
        </authorList>
    </citation>
    <scope>NUCLEOTIDE SEQUENCE [LARGE SCALE GENOMIC DNA]</scope>
    <source>
        <strain evidence="2">cv. PW_Plant_1</strain>
    </source>
</reference>
<proteinExistence type="predicted"/>
<name>A0ACC2C4C1_DIPCM</name>
<evidence type="ECO:0000313" key="1">
    <source>
        <dbReference type="EMBL" id="KAJ7536893.1"/>
    </source>
</evidence>
<dbReference type="EMBL" id="CM055103">
    <property type="protein sequence ID" value="KAJ7536893.1"/>
    <property type="molecule type" value="Genomic_DNA"/>
</dbReference>